<dbReference type="PANTHER" id="PTHR10075">
    <property type="entry name" value="BASIGIN RELATED"/>
    <property type="match status" value="1"/>
</dbReference>
<dbReference type="Proteomes" id="UP000245320">
    <property type="component" value="Chromosome 6"/>
</dbReference>
<dbReference type="OrthoDB" id="10253954at2759"/>
<evidence type="ECO:0000259" key="3">
    <source>
        <dbReference type="PROSITE" id="PS50835"/>
    </source>
</evidence>
<evidence type="ECO:0000256" key="2">
    <source>
        <dbReference type="SAM" id="MobiDB-lite"/>
    </source>
</evidence>
<sequence length="285" mass="31383">MWECMREFMALVEAVGLLKPLADYFERRSTFMAFLDPPQKAGGTLTRLPKTSDAPPRFTRTPVDQTGVSGGVASFICQATGDPRPKIVWNKKGKKVSNQRFEVIEFDDGSGSVLRIQPLRTPRDEAIYECVASNNVGEISVSTRLTVLREDQIPRGFPTIDMGPQLKVVERTRTATMLCAASGNPDPEITWFKDFLPVDTSNNNGRIKQLRSESIGALQIEQSEESDQGKYECVATNSAGTRYSAPANLYVRGRSISSSLEFSKPVLVVLSSNENALSLTLHVCA</sequence>
<name>A0A6J3RM51_TURTR</name>
<dbReference type="Pfam" id="PF07679">
    <property type="entry name" value="I-set"/>
    <property type="match status" value="2"/>
</dbReference>
<dbReference type="SMART" id="SM00408">
    <property type="entry name" value="IGc2"/>
    <property type="match status" value="2"/>
</dbReference>
<dbReference type="CDD" id="cd05738">
    <property type="entry name" value="IgI_2_RPTP_IIa_LAR_like"/>
    <property type="match status" value="1"/>
</dbReference>
<gene>
    <name evidence="5" type="primary">LOC117312800</name>
</gene>
<keyword evidence="1" id="KW-0393">Immunoglobulin domain</keyword>
<evidence type="ECO:0000313" key="5">
    <source>
        <dbReference type="RefSeq" id="XP_033715198.1"/>
    </source>
</evidence>
<evidence type="ECO:0000313" key="4">
    <source>
        <dbReference type="Proteomes" id="UP000245320"/>
    </source>
</evidence>
<evidence type="ECO:0000256" key="1">
    <source>
        <dbReference type="ARBA" id="ARBA00023319"/>
    </source>
</evidence>
<protein>
    <submittedName>
        <fullName evidence="5">Receptor-type tyrosine-protein phosphatase delta-like</fullName>
    </submittedName>
</protein>
<keyword evidence="4" id="KW-1185">Reference proteome</keyword>
<reference evidence="5" key="1">
    <citation type="submission" date="2025-08" db="UniProtKB">
        <authorList>
            <consortium name="RefSeq"/>
        </authorList>
    </citation>
    <scope>IDENTIFICATION</scope>
    <source>
        <tissue evidence="5">Spleen</tissue>
    </source>
</reference>
<dbReference type="PROSITE" id="PS50835">
    <property type="entry name" value="IG_LIKE"/>
    <property type="match status" value="2"/>
</dbReference>
<feature type="domain" description="Ig-like" evidence="3">
    <location>
        <begin position="158"/>
        <end position="250"/>
    </location>
</feature>
<organism evidence="4 5">
    <name type="scientific">Tursiops truncatus</name>
    <name type="common">Atlantic bottle-nosed dolphin</name>
    <name type="synonym">Delphinus truncatus</name>
    <dbReference type="NCBI Taxonomy" id="9739"/>
    <lineage>
        <taxon>Eukaryota</taxon>
        <taxon>Metazoa</taxon>
        <taxon>Chordata</taxon>
        <taxon>Craniata</taxon>
        <taxon>Vertebrata</taxon>
        <taxon>Euteleostomi</taxon>
        <taxon>Mammalia</taxon>
        <taxon>Eutheria</taxon>
        <taxon>Laurasiatheria</taxon>
        <taxon>Artiodactyla</taxon>
        <taxon>Whippomorpha</taxon>
        <taxon>Cetacea</taxon>
        <taxon>Odontoceti</taxon>
        <taxon>Delphinidae</taxon>
        <taxon>Tursiops</taxon>
    </lineage>
</organism>
<dbReference type="FunFam" id="2.60.40.10:FF:000015">
    <property type="entry name" value="receptor-type tyrosine-protein phosphatase delta isoform X2"/>
    <property type="match status" value="1"/>
</dbReference>
<dbReference type="InterPro" id="IPR007110">
    <property type="entry name" value="Ig-like_dom"/>
</dbReference>
<dbReference type="InterPro" id="IPR013098">
    <property type="entry name" value="Ig_I-set"/>
</dbReference>
<feature type="domain" description="Ig-like" evidence="3">
    <location>
        <begin position="56"/>
        <end position="146"/>
    </location>
</feature>
<accession>A0A6J3RM51</accession>
<dbReference type="SUPFAM" id="SSF48726">
    <property type="entry name" value="Immunoglobulin"/>
    <property type="match status" value="2"/>
</dbReference>
<dbReference type="AlphaFoldDB" id="A0A6J3RM51"/>
<dbReference type="SMART" id="SM00409">
    <property type="entry name" value="IG"/>
    <property type="match status" value="2"/>
</dbReference>
<dbReference type="RefSeq" id="XP_033715198.1">
    <property type="nucleotide sequence ID" value="XM_033859307.1"/>
</dbReference>
<dbReference type="InParanoid" id="A0A6J3RM51"/>
<dbReference type="FunFam" id="2.60.40.10:FF:000023">
    <property type="entry name" value="receptor-type tyrosine-protein phosphatase delta isoform X2"/>
    <property type="match status" value="1"/>
</dbReference>
<dbReference type="InterPro" id="IPR013783">
    <property type="entry name" value="Ig-like_fold"/>
</dbReference>
<dbReference type="InterPro" id="IPR003598">
    <property type="entry name" value="Ig_sub2"/>
</dbReference>
<dbReference type="InterPro" id="IPR003599">
    <property type="entry name" value="Ig_sub"/>
</dbReference>
<feature type="region of interest" description="Disordered" evidence="2">
    <location>
        <begin position="42"/>
        <end position="63"/>
    </location>
</feature>
<dbReference type="InterPro" id="IPR036179">
    <property type="entry name" value="Ig-like_dom_sf"/>
</dbReference>
<dbReference type="PANTHER" id="PTHR10075:SF103">
    <property type="entry name" value="ROUNDABOUT HOMOLOG 4"/>
    <property type="match status" value="1"/>
</dbReference>
<dbReference type="Gene3D" id="2.60.40.10">
    <property type="entry name" value="Immunoglobulins"/>
    <property type="match status" value="2"/>
</dbReference>
<proteinExistence type="predicted"/>